<dbReference type="Proteomes" id="UP001205612">
    <property type="component" value="Unassembled WGS sequence"/>
</dbReference>
<sequence length="96" mass="10332">MAPPYVIASCALRRVRPDSLTLPDGYDQAVLDQILTTAGAVEQDVRITGRQAAELAEIGAQLLELDDQGEVRPPLGYFEGQSVAHLVRTVAGRAKM</sequence>
<keyword evidence="2" id="KW-1185">Reference proteome</keyword>
<dbReference type="RefSeq" id="WP_258777480.1">
    <property type="nucleotide sequence ID" value="NZ_JANUGP010000004.1"/>
</dbReference>
<protein>
    <submittedName>
        <fullName evidence="1">Uncharacterized protein</fullName>
    </submittedName>
</protein>
<organism evidence="1 2">
    <name type="scientific">Streptomyces pyxinicus</name>
    <dbReference type="NCBI Taxonomy" id="2970331"/>
    <lineage>
        <taxon>Bacteria</taxon>
        <taxon>Bacillati</taxon>
        <taxon>Actinomycetota</taxon>
        <taxon>Actinomycetes</taxon>
        <taxon>Kitasatosporales</taxon>
        <taxon>Streptomycetaceae</taxon>
        <taxon>Streptomyces</taxon>
    </lineage>
</organism>
<name>A0ABT2AZJ9_9ACTN</name>
<dbReference type="EMBL" id="JANUGP010000004">
    <property type="protein sequence ID" value="MCS0601113.1"/>
    <property type="molecule type" value="Genomic_DNA"/>
</dbReference>
<proteinExistence type="predicted"/>
<comment type="caution">
    <text evidence="1">The sequence shown here is derived from an EMBL/GenBank/DDBJ whole genome shotgun (WGS) entry which is preliminary data.</text>
</comment>
<accession>A0ABT2AZJ9</accession>
<gene>
    <name evidence="1" type="ORF">NX794_07695</name>
</gene>
<evidence type="ECO:0000313" key="2">
    <source>
        <dbReference type="Proteomes" id="UP001205612"/>
    </source>
</evidence>
<reference evidence="1 2" key="1">
    <citation type="submission" date="2022-08" db="EMBL/GenBank/DDBJ databases">
        <authorList>
            <person name="Somphong A."/>
            <person name="Phongsopitanun W."/>
        </authorList>
    </citation>
    <scope>NUCLEOTIDE SEQUENCE [LARGE SCALE GENOMIC DNA]</scope>
    <source>
        <strain evidence="1 2">LP11</strain>
    </source>
</reference>
<evidence type="ECO:0000313" key="1">
    <source>
        <dbReference type="EMBL" id="MCS0601113.1"/>
    </source>
</evidence>